<feature type="region of interest" description="Disordered" evidence="6">
    <location>
        <begin position="295"/>
        <end position="316"/>
    </location>
</feature>
<feature type="transmembrane region" description="Helical" evidence="7">
    <location>
        <begin position="261"/>
        <end position="287"/>
    </location>
</feature>
<keyword evidence="4 7" id="KW-1133">Transmembrane helix</keyword>
<evidence type="ECO:0000256" key="2">
    <source>
        <dbReference type="ARBA" id="ARBA00022475"/>
    </source>
</evidence>
<feature type="transmembrane region" description="Helical" evidence="7">
    <location>
        <begin position="68"/>
        <end position="90"/>
    </location>
</feature>
<feature type="transmembrane region" description="Helical" evidence="7">
    <location>
        <begin position="145"/>
        <end position="165"/>
    </location>
</feature>
<name>A0A4R7T7G8_9ACTN</name>
<evidence type="ECO:0000256" key="3">
    <source>
        <dbReference type="ARBA" id="ARBA00022692"/>
    </source>
</evidence>
<comment type="caution">
    <text evidence="8">The sequence shown here is derived from an EMBL/GenBank/DDBJ whole genome shotgun (WGS) entry which is preliminary data.</text>
</comment>
<evidence type="ECO:0000256" key="4">
    <source>
        <dbReference type="ARBA" id="ARBA00022989"/>
    </source>
</evidence>
<evidence type="ECO:0000256" key="1">
    <source>
        <dbReference type="ARBA" id="ARBA00004651"/>
    </source>
</evidence>
<protein>
    <submittedName>
        <fullName evidence="8">Putative copper resistance protein D</fullName>
    </submittedName>
</protein>
<feature type="transmembrane region" description="Helical" evidence="7">
    <location>
        <begin position="33"/>
        <end position="56"/>
    </location>
</feature>
<dbReference type="AlphaFoldDB" id="A0A4R7T7G8"/>
<keyword evidence="5 7" id="KW-0472">Membrane</keyword>
<feature type="transmembrane region" description="Helical" evidence="7">
    <location>
        <begin position="102"/>
        <end position="124"/>
    </location>
</feature>
<evidence type="ECO:0000256" key="6">
    <source>
        <dbReference type="SAM" id="MobiDB-lite"/>
    </source>
</evidence>
<dbReference type="GO" id="GO:0005886">
    <property type="term" value="C:plasma membrane"/>
    <property type="evidence" value="ECO:0007669"/>
    <property type="project" value="UniProtKB-SubCell"/>
</dbReference>
<comment type="subcellular location">
    <subcellularLocation>
        <location evidence="1">Cell membrane</location>
        <topology evidence="1">Multi-pass membrane protein</topology>
    </subcellularLocation>
</comment>
<feature type="transmembrane region" description="Helical" evidence="7">
    <location>
        <begin position="216"/>
        <end position="241"/>
    </location>
</feature>
<keyword evidence="2" id="KW-1003">Cell membrane</keyword>
<accession>A0A4R7T7G8</accession>
<evidence type="ECO:0000313" key="8">
    <source>
        <dbReference type="EMBL" id="TDU87057.1"/>
    </source>
</evidence>
<evidence type="ECO:0000313" key="9">
    <source>
        <dbReference type="Proteomes" id="UP000295151"/>
    </source>
</evidence>
<reference evidence="8 9" key="1">
    <citation type="submission" date="2019-03" db="EMBL/GenBank/DDBJ databases">
        <title>Genomic Encyclopedia of Type Strains, Phase III (KMG-III): the genomes of soil and plant-associated and newly described type strains.</title>
        <authorList>
            <person name="Whitman W."/>
        </authorList>
    </citation>
    <scope>NUCLEOTIDE SEQUENCE [LARGE SCALE GENOMIC DNA]</scope>
    <source>
        <strain evidence="8 9">VKM Ac-2575</strain>
    </source>
</reference>
<evidence type="ECO:0000256" key="5">
    <source>
        <dbReference type="ARBA" id="ARBA00023136"/>
    </source>
</evidence>
<evidence type="ECO:0000256" key="7">
    <source>
        <dbReference type="SAM" id="Phobius"/>
    </source>
</evidence>
<keyword evidence="9" id="KW-1185">Reference proteome</keyword>
<keyword evidence="3 7" id="KW-0812">Transmembrane</keyword>
<dbReference type="Pfam" id="PF09678">
    <property type="entry name" value="Caa3_CtaG"/>
    <property type="match status" value="1"/>
</dbReference>
<dbReference type="EMBL" id="SOCE01000001">
    <property type="protein sequence ID" value="TDU87057.1"/>
    <property type="molecule type" value="Genomic_DNA"/>
</dbReference>
<dbReference type="InterPro" id="IPR019108">
    <property type="entry name" value="Caa3_assmbl_CtaG-rel"/>
</dbReference>
<dbReference type="Proteomes" id="UP000295151">
    <property type="component" value="Unassembled WGS sequence"/>
</dbReference>
<proteinExistence type="predicted"/>
<sequence>MSVTTSFYCGTVLPLHAGPGDQIAPFTPSRLLTAWTFEPVLLAVIIVVGGLYLYGVRRLRARGDKWPVSRTLAFVGLGLGSAVIATQSALGTYDTVLISVHMAQHMILSMLTPLAMALGAPVTLALRTLPANPRKWLLSVLHSRLAKVLCFPLIGFTLFVLSPWVLYFSGWYDATLRSAVLHDLLHFHFIVVGSLFFWPLLGLDPVPGRVIYPFRLMLTFLTLPFHAFLGITIMSANKLIAEDWYTSFGRSWPPSPLRDQYIAGGLLWGSGDIVGIVFFAVLFVQWVKQSQREAKREDRRLDRLEEQARRAEQGPR</sequence>
<gene>
    <name evidence="8" type="ORF">EV138_0574</name>
</gene>
<feature type="transmembrane region" description="Helical" evidence="7">
    <location>
        <begin position="185"/>
        <end position="204"/>
    </location>
</feature>
<organism evidence="8 9">
    <name type="scientific">Kribbella voronezhensis</name>
    <dbReference type="NCBI Taxonomy" id="2512212"/>
    <lineage>
        <taxon>Bacteria</taxon>
        <taxon>Bacillati</taxon>
        <taxon>Actinomycetota</taxon>
        <taxon>Actinomycetes</taxon>
        <taxon>Propionibacteriales</taxon>
        <taxon>Kribbellaceae</taxon>
        <taxon>Kribbella</taxon>
    </lineage>
</organism>